<reference evidence="4" key="1">
    <citation type="submission" date="2021-01" db="EMBL/GenBank/DDBJ databases">
        <authorList>
            <person name="Corre E."/>
            <person name="Pelletier E."/>
            <person name="Niang G."/>
            <person name="Scheremetjew M."/>
            <person name="Finn R."/>
            <person name="Kale V."/>
            <person name="Holt S."/>
            <person name="Cochrane G."/>
            <person name="Meng A."/>
            <person name="Brown T."/>
            <person name="Cohen L."/>
        </authorList>
    </citation>
    <scope>NUCLEOTIDE SEQUENCE</scope>
    <source>
        <strain evidence="4">CCMP3105</strain>
    </source>
</reference>
<protein>
    <recommendedName>
        <fullName evidence="3">Phospholipase/carboxylesterase/thioesterase domain-containing protein</fullName>
    </recommendedName>
</protein>
<dbReference type="GO" id="GO:0016787">
    <property type="term" value="F:hydrolase activity"/>
    <property type="evidence" value="ECO:0007669"/>
    <property type="project" value="UniProtKB-KW"/>
</dbReference>
<dbReference type="SUPFAM" id="SSF53474">
    <property type="entry name" value="alpha/beta-Hydrolases"/>
    <property type="match status" value="1"/>
</dbReference>
<accession>A0A7S4SYG0</accession>
<organism evidence="4">
    <name type="scientific">Alexandrium monilatum</name>
    <dbReference type="NCBI Taxonomy" id="311494"/>
    <lineage>
        <taxon>Eukaryota</taxon>
        <taxon>Sar</taxon>
        <taxon>Alveolata</taxon>
        <taxon>Dinophyceae</taxon>
        <taxon>Gonyaulacales</taxon>
        <taxon>Pyrocystaceae</taxon>
        <taxon>Alexandrium</taxon>
    </lineage>
</organism>
<dbReference type="EMBL" id="HBNR01080890">
    <property type="protein sequence ID" value="CAE4657925.1"/>
    <property type="molecule type" value="Transcribed_RNA"/>
</dbReference>
<evidence type="ECO:0000256" key="2">
    <source>
        <dbReference type="ARBA" id="ARBA00022801"/>
    </source>
</evidence>
<evidence type="ECO:0000313" key="4">
    <source>
        <dbReference type="EMBL" id="CAE4657925.1"/>
    </source>
</evidence>
<sequence>MAGREWEVVGGADKGGILVRDGEDLMSASLPDRLSTGAVIAEEELTGERLRFRLLSGSGPKSGWVSLKLRDKVLVQPRSASASSTAPGSKPTTLREAFGEARAYLEAQRAGKPSAEYKGDPRAAELAKQCEEWISEFVPLGNPVPVEFLLALGELHFRAGAPVEAAAVFQQGALAEGDAESSAELQRLAHIGVAAAGQAAEDLRLPGGPSAEEAAAAMAAAKALHRKTFGSLADAGVDAPRDMRPDGAASVALVLLHGNGGNGLDLRQAGLKLGATLEEHCRLVLPKGLYTAPNLVGKPGCSWRDERSDRRDPFRWDSVLRALAQLDTVLDTLQADGIPPERIILGGFSQGSFFSMLVALTRTPPVGGILVLGGSVGGRVAAFLRTMTGSQGSPSAQDLRAYLGHGAEDRTVPLAMGKMAVQELKALGLKDPEFKAYPGVGHEIPEQMLVDMGAAVRRWLMTDG</sequence>
<dbReference type="InterPro" id="IPR050565">
    <property type="entry name" value="LYPA1-2/EST-like"/>
</dbReference>
<keyword evidence="2" id="KW-0378">Hydrolase</keyword>
<evidence type="ECO:0000256" key="1">
    <source>
        <dbReference type="ARBA" id="ARBA00006499"/>
    </source>
</evidence>
<dbReference type="PANTHER" id="PTHR10655:SF17">
    <property type="entry name" value="LYSOPHOSPHOLIPASE-LIKE PROTEIN 1"/>
    <property type="match status" value="1"/>
</dbReference>
<dbReference type="PANTHER" id="PTHR10655">
    <property type="entry name" value="LYSOPHOSPHOLIPASE-RELATED"/>
    <property type="match status" value="1"/>
</dbReference>
<dbReference type="Gene3D" id="3.40.50.1820">
    <property type="entry name" value="alpha/beta hydrolase"/>
    <property type="match status" value="1"/>
</dbReference>
<dbReference type="InterPro" id="IPR003140">
    <property type="entry name" value="PLipase/COase/thioEstase"/>
</dbReference>
<dbReference type="AlphaFoldDB" id="A0A7S4SYG0"/>
<gene>
    <name evidence="4" type="ORF">AMON00008_LOCUS57810</name>
</gene>
<name>A0A7S4SYG0_9DINO</name>
<dbReference type="InterPro" id="IPR029058">
    <property type="entry name" value="AB_hydrolase_fold"/>
</dbReference>
<evidence type="ECO:0000259" key="3">
    <source>
        <dbReference type="Pfam" id="PF02230"/>
    </source>
</evidence>
<proteinExistence type="inferred from homology"/>
<feature type="domain" description="Phospholipase/carboxylesterase/thioesterase" evidence="3">
    <location>
        <begin position="245"/>
        <end position="454"/>
    </location>
</feature>
<comment type="similarity">
    <text evidence="1">Belongs to the AB hydrolase superfamily. AB hydrolase 2 family.</text>
</comment>
<dbReference type="Pfam" id="PF02230">
    <property type="entry name" value="Abhydrolase_2"/>
    <property type="match status" value="1"/>
</dbReference>